<dbReference type="AlphaFoldDB" id="A0A7S1AKK9"/>
<feature type="region of interest" description="Disordered" evidence="3">
    <location>
        <begin position="457"/>
        <end position="537"/>
    </location>
</feature>
<feature type="region of interest" description="Disordered" evidence="3">
    <location>
        <begin position="610"/>
        <end position="660"/>
    </location>
</feature>
<feature type="compositionally biased region" description="Pro residues" evidence="3">
    <location>
        <begin position="386"/>
        <end position="398"/>
    </location>
</feature>
<dbReference type="SUPFAM" id="SSF50044">
    <property type="entry name" value="SH3-domain"/>
    <property type="match status" value="1"/>
</dbReference>
<evidence type="ECO:0000313" key="5">
    <source>
        <dbReference type="EMBL" id="CAD8855988.1"/>
    </source>
</evidence>
<name>A0A7S1AKK9_NOCSC</name>
<gene>
    <name evidence="5" type="ORF">NSCI0253_LOCUS30340</name>
</gene>
<evidence type="ECO:0000256" key="2">
    <source>
        <dbReference type="PROSITE-ProRule" id="PRU00192"/>
    </source>
</evidence>
<keyword evidence="1 2" id="KW-0728">SH3 domain</keyword>
<reference evidence="5" key="1">
    <citation type="submission" date="2021-01" db="EMBL/GenBank/DDBJ databases">
        <authorList>
            <person name="Corre E."/>
            <person name="Pelletier E."/>
            <person name="Niang G."/>
            <person name="Scheremetjew M."/>
            <person name="Finn R."/>
            <person name="Kale V."/>
            <person name="Holt S."/>
            <person name="Cochrane G."/>
            <person name="Meng A."/>
            <person name="Brown T."/>
            <person name="Cohen L."/>
        </authorList>
    </citation>
    <scope>NUCLEOTIDE SEQUENCE</scope>
</reference>
<feature type="region of interest" description="Disordered" evidence="3">
    <location>
        <begin position="209"/>
        <end position="228"/>
    </location>
</feature>
<dbReference type="Gene3D" id="1.10.287.1490">
    <property type="match status" value="1"/>
</dbReference>
<proteinExistence type="predicted"/>
<feature type="region of interest" description="Disordered" evidence="3">
    <location>
        <begin position="271"/>
        <end position="401"/>
    </location>
</feature>
<dbReference type="EMBL" id="HBFQ01042831">
    <property type="protein sequence ID" value="CAD8855988.1"/>
    <property type="molecule type" value="Transcribed_RNA"/>
</dbReference>
<dbReference type="PROSITE" id="PS50002">
    <property type="entry name" value="SH3"/>
    <property type="match status" value="1"/>
</dbReference>
<sequence>MTEVRTPWQIAEEAIVTDGSPRPYPVEQHQRVEAIMDYEPEGENAEHLLRLCVGDIIYVMEPHDSGWWGGHKEGVDLTGWFPACCVRVLDDVEPSYVQSDSERHPLSTSDRRMVASPQRMGFDLEYTKIAELMDTTRRLEMDLATEQKKYSELELNHTGLQQANSQLQQTTRNIQQSMSELQQLKVELQQSNVELRQTREELLQDLESERARTSKLESDLERSEADKHRMSAEIARLKDEQVRDDTEYQEQINAYQERVATLETRISKFEAFREPQPEPSEPDTMSGSIGASYKSRDTIPLPSLPDLRTATRGGSGQGWAACSNGPMRQMERLFKEESRTSTGTQDPKEPTVESSPSSFATHQTMPGASPPSARRQPSDPTRLPTTPSPGPSGTPPSGPVASLVAQIAPMSLMQCVEAKPQAKPQSTDVTAVSAVPVRAGQPPRPAMRGSAGCRAAVATTSQQSPFQGRGAFNGPAPKPPRQGPDRARSAVRSLVAEFERRSCSRGPALPAQSDPSPRMRNRSVSRGGFRPPQVPDMRQEVRHEAVHAAGGDGYMQEASPHRTPEARSVQPVILGMSPMMQLDSARASVPGPGSATAAAIASASMPALSLPSAAMQGGPSTPRSFPQGQGSPRTFLQPPSRGGSPRPTMSVHDLRQMYGN</sequence>
<feature type="domain" description="SH3" evidence="4">
    <location>
        <begin position="27"/>
        <end position="91"/>
    </location>
</feature>
<dbReference type="InterPro" id="IPR001452">
    <property type="entry name" value="SH3_domain"/>
</dbReference>
<protein>
    <recommendedName>
        <fullName evidence="4">SH3 domain-containing protein</fullName>
    </recommendedName>
</protein>
<dbReference type="Gene3D" id="2.30.30.40">
    <property type="entry name" value="SH3 Domains"/>
    <property type="match status" value="1"/>
</dbReference>
<evidence type="ECO:0000256" key="1">
    <source>
        <dbReference type="ARBA" id="ARBA00022443"/>
    </source>
</evidence>
<evidence type="ECO:0000256" key="3">
    <source>
        <dbReference type="SAM" id="MobiDB-lite"/>
    </source>
</evidence>
<dbReference type="CDD" id="cd00174">
    <property type="entry name" value="SH3"/>
    <property type="match status" value="1"/>
</dbReference>
<dbReference type="Pfam" id="PF14604">
    <property type="entry name" value="SH3_9"/>
    <property type="match status" value="1"/>
</dbReference>
<feature type="compositionally biased region" description="Polar residues" evidence="3">
    <location>
        <begin position="618"/>
        <end position="634"/>
    </location>
</feature>
<organism evidence="5">
    <name type="scientific">Noctiluca scintillans</name>
    <name type="common">Sea sparkle</name>
    <name type="synonym">Red tide dinoflagellate</name>
    <dbReference type="NCBI Taxonomy" id="2966"/>
    <lineage>
        <taxon>Eukaryota</taxon>
        <taxon>Sar</taxon>
        <taxon>Alveolata</taxon>
        <taxon>Dinophyceae</taxon>
        <taxon>Noctilucales</taxon>
        <taxon>Noctilucaceae</taxon>
        <taxon>Noctiluca</taxon>
    </lineage>
</organism>
<accession>A0A7S1AKK9</accession>
<dbReference type="SMART" id="SM00326">
    <property type="entry name" value="SH3"/>
    <property type="match status" value="1"/>
</dbReference>
<feature type="compositionally biased region" description="Basic and acidic residues" evidence="3">
    <location>
        <begin position="329"/>
        <end position="339"/>
    </location>
</feature>
<feature type="compositionally biased region" description="Polar residues" evidence="3">
    <location>
        <begin position="352"/>
        <end position="366"/>
    </location>
</feature>
<evidence type="ECO:0000259" key="4">
    <source>
        <dbReference type="PROSITE" id="PS50002"/>
    </source>
</evidence>
<dbReference type="InterPro" id="IPR036028">
    <property type="entry name" value="SH3-like_dom_sf"/>
</dbReference>